<keyword evidence="3 5" id="KW-1133">Transmembrane helix</keyword>
<dbReference type="GO" id="GO:0016874">
    <property type="term" value="F:ligase activity"/>
    <property type="evidence" value="ECO:0007669"/>
    <property type="project" value="UniProtKB-KW"/>
</dbReference>
<comment type="caution">
    <text evidence="7">The sequence shown here is derived from an EMBL/GenBank/DDBJ whole genome shotgun (WGS) entry which is preliminary data.</text>
</comment>
<accession>A0A850TAR4</accession>
<dbReference type="InterPro" id="IPR007016">
    <property type="entry name" value="O-antigen_ligase-rel_domated"/>
</dbReference>
<feature type="transmembrane region" description="Helical" evidence="5">
    <location>
        <begin position="349"/>
        <end position="368"/>
    </location>
</feature>
<evidence type="ECO:0000256" key="3">
    <source>
        <dbReference type="ARBA" id="ARBA00022989"/>
    </source>
</evidence>
<dbReference type="InterPro" id="IPR051533">
    <property type="entry name" value="WaaL-like"/>
</dbReference>
<dbReference type="Pfam" id="PF04932">
    <property type="entry name" value="Wzy_C"/>
    <property type="match status" value="1"/>
</dbReference>
<dbReference type="GO" id="GO:0016020">
    <property type="term" value="C:membrane"/>
    <property type="evidence" value="ECO:0007669"/>
    <property type="project" value="UniProtKB-SubCell"/>
</dbReference>
<dbReference type="Proteomes" id="UP000553343">
    <property type="component" value="Unassembled WGS sequence"/>
</dbReference>
<feature type="transmembrane region" description="Helical" evidence="5">
    <location>
        <begin position="254"/>
        <end position="276"/>
    </location>
</feature>
<evidence type="ECO:0000313" key="8">
    <source>
        <dbReference type="Proteomes" id="UP000553343"/>
    </source>
</evidence>
<feature type="transmembrane region" description="Helical" evidence="5">
    <location>
        <begin position="229"/>
        <end position="245"/>
    </location>
</feature>
<sequence length="427" mass="46668">MKNPVFIIVCLLIAISPLLRGGVHPWAQTLIQIMVILGGLLLIVARYKKKARSGKRRSSTKNNSPDSLIPGRSLWWIIGPVAALGVWSTVMSPHPALALQGLIMLATYLGFFYLVVVSVRTRETQRALVWVVAGTAVFLCVVGLLKRFDILVFTWWDYAPELRKNHGATRLSGVYVNANHMAGFLEMAIPLVLGMFLTRLRSVELRIGMVCLALFLIVCQALTLSRGGWTATAVSLVFMVTVLLLKKGFAHKRLVATLLGTVVVTALIVMASTPVVDRITTLTQGEIEESLTGRLTYWAGTRAMIKDNLVAGTGPGTFATAFPPYQVPGLTVLPRYAHSDFLQFPAETGILAIAVMVWLSYWFFRIGFTRLKSRSRQTQGITLGTMGAVVAILVHSYSDGNLQIPANALLFTALVAAGLRSFSLPRS</sequence>
<feature type="transmembrane region" description="Helical" evidence="5">
    <location>
        <begin position="127"/>
        <end position="145"/>
    </location>
</feature>
<organism evidence="7 8">
    <name type="scientific">Desulfobacter latus</name>
    <dbReference type="NCBI Taxonomy" id="2292"/>
    <lineage>
        <taxon>Bacteria</taxon>
        <taxon>Pseudomonadati</taxon>
        <taxon>Thermodesulfobacteriota</taxon>
        <taxon>Desulfobacteria</taxon>
        <taxon>Desulfobacterales</taxon>
        <taxon>Desulfobacteraceae</taxon>
        <taxon>Desulfobacter</taxon>
    </lineage>
</organism>
<gene>
    <name evidence="7" type="ORF">HXW94_16100</name>
</gene>
<keyword evidence="8" id="KW-1185">Reference proteome</keyword>
<feature type="domain" description="O-antigen ligase-related" evidence="6">
    <location>
        <begin position="212"/>
        <end position="356"/>
    </location>
</feature>
<evidence type="ECO:0000259" key="6">
    <source>
        <dbReference type="Pfam" id="PF04932"/>
    </source>
</evidence>
<dbReference type="PANTHER" id="PTHR37422">
    <property type="entry name" value="TEICHURONIC ACID BIOSYNTHESIS PROTEIN TUAE"/>
    <property type="match status" value="1"/>
</dbReference>
<feature type="transmembrane region" description="Helical" evidence="5">
    <location>
        <begin position="404"/>
        <end position="422"/>
    </location>
</feature>
<evidence type="ECO:0000313" key="7">
    <source>
        <dbReference type="EMBL" id="NWH06485.1"/>
    </source>
</evidence>
<protein>
    <submittedName>
        <fullName evidence="7">O-antigen ligase family protein</fullName>
    </submittedName>
</protein>
<feature type="transmembrane region" description="Helical" evidence="5">
    <location>
        <begin position="180"/>
        <end position="198"/>
    </location>
</feature>
<feature type="transmembrane region" description="Helical" evidence="5">
    <location>
        <begin position="30"/>
        <end position="47"/>
    </location>
</feature>
<keyword evidence="2 5" id="KW-0812">Transmembrane</keyword>
<dbReference type="PANTHER" id="PTHR37422:SF13">
    <property type="entry name" value="LIPOPOLYSACCHARIDE BIOSYNTHESIS PROTEIN PA4999-RELATED"/>
    <property type="match status" value="1"/>
</dbReference>
<feature type="transmembrane region" description="Helical" evidence="5">
    <location>
        <begin position="205"/>
        <end position="223"/>
    </location>
</feature>
<reference evidence="7 8" key="1">
    <citation type="submission" date="2020-06" db="EMBL/GenBank/DDBJ databases">
        <title>High-quality draft genome of sulfate reducer Desulfobacter latus type strain AcrS2 isolated from marine sediment.</title>
        <authorList>
            <person name="Hoppe M."/>
            <person name="Larsen C.K."/>
            <person name="Marshall I.P.G."/>
            <person name="Schramm A."/>
            <person name="Marietou A.G."/>
        </authorList>
    </citation>
    <scope>NUCLEOTIDE SEQUENCE [LARGE SCALE GENOMIC DNA]</scope>
    <source>
        <strain evidence="7 8">AcRS2</strain>
    </source>
</reference>
<feature type="transmembrane region" description="Helical" evidence="5">
    <location>
        <begin position="68"/>
        <end position="90"/>
    </location>
</feature>
<comment type="subcellular location">
    <subcellularLocation>
        <location evidence="1">Membrane</location>
        <topology evidence="1">Multi-pass membrane protein</topology>
    </subcellularLocation>
</comment>
<keyword evidence="4 5" id="KW-0472">Membrane</keyword>
<feature type="transmembrane region" description="Helical" evidence="5">
    <location>
        <begin position="96"/>
        <end position="115"/>
    </location>
</feature>
<dbReference type="AlphaFoldDB" id="A0A850TAR4"/>
<evidence type="ECO:0000256" key="1">
    <source>
        <dbReference type="ARBA" id="ARBA00004141"/>
    </source>
</evidence>
<proteinExistence type="predicted"/>
<name>A0A850TAR4_9BACT</name>
<feature type="transmembrane region" description="Helical" evidence="5">
    <location>
        <begin position="380"/>
        <end position="398"/>
    </location>
</feature>
<dbReference type="EMBL" id="JACADJ010000080">
    <property type="protein sequence ID" value="NWH06485.1"/>
    <property type="molecule type" value="Genomic_DNA"/>
</dbReference>
<keyword evidence="7" id="KW-0436">Ligase</keyword>
<evidence type="ECO:0000256" key="5">
    <source>
        <dbReference type="SAM" id="Phobius"/>
    </source>
</evidence>
<evidence type="ECO:0000256" key="4">
    <source>
        <dbReference type="ARBA" id="ARBA00023136"/>
    </source>
</evidence>
<evidence type="ECO:0000256" key="2">
    <source>
        <dbReference type="ARBA" id="ARBA00022692"/>
    </source>
</evidence>